<keyword evidence="5" id="KW-0812">Transmembrane</keyword>
<dbReference type="PROSITE" id="PS50853">
    <property type="entry name" value="FN3"/>
    <property type="match status" value="1"/>
</dbReference>
<accession>A0A979FNR2</accession>
<keyword evidence="2 5" id="KW-0472">Membrane</keyword>
<proteinExistence type="predicted"/>
<dbReference type="SUPFAM" id="SSF48726">
    <property type="entry name" value="Immunoglobulin"/>
    <property type="match status" value="5"/>
</dbReference>
<dbReference type="InterPro" id="IPR003599">
    <property type="entry name" value="Ig_sub"/>
</dbReference>
<dbReference type="Gene3D" id="2.60.40.10">
    <property type="entry name" value="Immunoglobulins"/>
    <property type="match status" value="6"/>
</dbReference>
<dbReference type="InterPro" id="IPR036116">
    <property type="entry name" value="FN3_sf"/>
</dbReference>
<gene>
    <name evidence="9" type="primary">LOC108677407</name>
</gene>
<dbReference type="SMART" id="SM00409">
    <property type="entry name" value="IG"/>
    <property type="match status" value="4"/>
</dbReference>
<dbReference type="PANTHER" id="PTHR23278:SF19">
    <property type="entry name" value="OBSCURIN"/>
    <property type="match status" value="1"/>
</dbReference>
<reference evidence="9" key="1">
    <citation type="submission" date="2025-08" db="UniProtKB">
        <authorList>
            <consortium name="RefSeq"/>
        </authorList>
    </citation>
    <scope>IDENTIFICATION</scope>
    <source>
        <tissue evidence="9">Whole organism</tissue>
    </source>
</reference>
<keyword evidence="8" id="KW-1185">Reference proteome</keyword>
<dbReference type="Proteomes" id="UP000694843">
    <property type="component" value="Unplaced"/>
</dbReference>
<dbReference type="InterPro" id="IPR013783">
    <property type="entry name" value="Ig-like_fold"/>
</dbReference>
<feature type="compositionally biased region" description="Low complexity" evidence="4">
    <location>
        <begin position="297"/>
        <end position="316"/>
    </location>
</feature>
<dbReference type="Pfam" id="PF08205">
    <property type="entry name" value="C2-set_2"/>
    <property type="match status" value="1"/>
</dbReference>
<dbReference type="InterPro" id="IPR003598">
    <property type="entry name" value="Ig_sub2"/>
</dbReference>
<feature type="domain" description="Ig-like" evidence="6">
    <location>
        <begin position="524"/>
        <end position="615"/>
    </location>
</feature>
<evidence type="ECO:0000256" key="4">
    <source>
        <dbReference type="SAM" id="MobiDB-lite"/>
    </source>
</evidence>
<feature type="region of interest" description="Disordered" evidence="4">
    <location>
        <begin position="773"/>
        <end position="807"/>
    </location>
</feature>
<dbReference type="InterPro" id="IPR007110">
    <property type="entry name" value="Ig-like_dom"/>
</dbReference>
<evidence type="ECO:0000259" key="6">
    <source>
        <dbReference type="PROSITE" id="PS50835"/>
    </source>
</evidence>
<evidence type="ECO:0000256" key="3">
    <source>
        <dbReference type="ARBA" id="ARBA00023157"/>
    </source>
</evidence>
<dbReference type="OrthoDB" id="8825892at2759"/>
<dbReference type="CDD" id="cd00063">
    <property type="entry name" value="FN3"/>
    <property type="match status" value="1"/>
</dbReference>
<name>A0A979FNR2_HYAAZ</name>
<dbReference type="GO" id="GO:0016020">
    <property type="term" value="C:membrane"/>
    <property type="evidence" value="ECO:0007669"/>
    <property type="project" value="UniProtKB-SubCell"/>
</dbReference>
<evidence type="ECO:0000256" key="1">
    <source>
        <dbReference type="ARBA" id="ARBA00004167"/>
    </source>
</evidence>
<dbReference type="InterPro" id="IPR013151">
    <property type="entry name" value="Immunoglobulin_dom"/>
</dbReference>
<dbReference type="InterPro" id="IPR003961">
    <property type="entry name" value="FN3_dom"/>
</dbReference>
<dbReference type="PROSITE" id="PS50835">
    <property type="entry name" value="IG_LIKE"/>
    <property type="match status" value="4"/>
</dbReference>
<protein>
    <submittedName>
        <fullName evidence="9">Hemicentin-2</fullName>
    </submittedName>
</protein>
<feature type="region of interest" description="Disordered" evidence="4">
    <location>
        <begin position="295"/>
        <end position="316"/>
    </location>
</feature>
<sequence length="1003" mass="109298">MEMLPVDEVSRSAYRRVKSLVLLLVCALVGVAATRISRPTSPSGLEQSPLVTLQALVGGETMLPCDVAPPTPGDAPLLVLFFYGNKATPVYSVDARGSSVYNGYHWSDADQLGDRAHVKLSPGGNNGMVLARLVVEDAGQYRCRVDFRASPTRNMRINLTIIVPPRHLLITSSWDEGRVVEGNIGPYPQGADLTLTCQVTGGIPRPQMQWLQGDRILDNTTEVQTDQVTRNSLRLPRLSRNDLLRKLTCLAQNNNISEPLTGAVVVDIAFPPSSVKIWAKSNFMRADKIPERMLTTSSTSSSSIQSSSFSVSSAKPKSSLPHEVVTVIAEEEATLVCESTGGRPQARLHWMMNGQAVSEDLVTSNFLPGNRRGEGRASSSSTVSVSSLKFVPSFADHSALVNCRAETPRLPNEALEEQVVLNVLYRPVLSLSFESTLSSDDLTEGDEFVLSCSVHANPPAGDVQWAREGVPLLGNATTGVTVMGWRVAVQGASRRLSGAYTCAAANSLGAATSHPLTLNIKYAPVCKEDQQKQYGTGIQEQVAVTCTVDSYPPPTSFRWAFNRSQEAMDIPRNTYSMTDQSSALMYTPRTEMDFGSLLCWAANEVGVMDQPCVLRVVPAAKPEPVGNCDVINNNSMSASEAVVSCTPGWDGGLEQSFTLEVRESKNKHSRILASVQHSPLPYFNLKGLKPREHYLFIVTAVNSRGTSPPVTVSYITPFRELPSIASHTADSATWISWTSFVAVIFGAMLSILSCLCAVLGLMKFKSSAGNTAAPKPSTLSPFPPPLKAAPGRDSGCDERASRKSSLTGMGSSNVICSAYLNNGSKSKAIEFRHDCDGFDDRCGSTSSSYCRLDKQFHSSSTDVTFCKLDRNVNFYSLRRNVNLYKEDSPTTEYRAVDRTFHRAVTDRNLRSSGSDVRIVGDSCASSARPQASSVHCYRDRFSCDEGRFLSNESRFPTPDDNPYPHQERRYVPDDGRYFADDGRYNISSVSATLKTCGNDNVYH</sequence>
<dbReference type="Pfam" id="PF00047">
    <property type="entry name" value="ig"/>
    <property type="match status" value="1"/>
</dbReference>
<dbReference type="InterPro" id="IPR013162">
    <property type="entry name" value="CD80_C2-set"/>
</dbReference>
<dbReference type="SMART" id="SM00408">
    <property type="entry name" value="IGc2"/>
    <property type="match status" value="3"/>
</dbReference>
<feature type="domain" description="Ig-like" evidence="6">
    <location>
        <begin position="427"/>
        <end position="519"/>
    </location>
</feature>
<keyword evidence="5" id="KW-1133">Transmembrane helix</keyword>
<feature type="transmembrane region" description="Helical" evidence="5">
    <location>
        <begin position="734"/>
        <end position="761"/>
    </location>
</feature>
<dbReference type="PANTHER" id="PTHR23278">
    <property type="entry name" value="SIDESTEP PROTEIN"/>
    <property type="match status" value="1"/>
</dbReference>
<evidence type="ECO:0000259" key="7">
    <source>
        <dbReference type="PROSITE" id="PS50853"/>
    </source>
</evidence>
<dbReference type="Pfam" id="PF13895">
    <property type="entry name" value="Ig_2"/>
    <property type="match status" value="1"/>
</dbReference>
<evidence type="ECO:0000313" key="8">
    <source>
        <dbReference type="Proteomes" id="UP000694843"/>
    </source>
</evidence>
<dbReference type="InterPro" id="IPR036179">
    <property type="entry name" value="Ig-like_dom_sf"/>
</dbReference>
<feature type="domain" description="Ig-like" evidence="6">
    <location>
        <begin position="165"/>
        <end position="261"/>
    </location>
</feature>
<dbReference type="AlphaFoldDB" id="A0A979FNR2"/>
<evidence type="ECO:0000256" key="2">
    <source>
        <dbReference type="ARBA" id="ARBA00023136"/>
    </source>
</evidence>
<dbReference type="SUPFAM" id="SSF49265">
    <property type="entry name" value="Fibronectin type III"/>
    <property type="match status" value="1"/>
</dbReference>
<organism evidence="8 9">
    <name type="scientific">Hyalella azteca</name>
    <name type="common">Amphipod</name>
    <dbReference type="NCBI Taxonomy" id="294128"/>
    <lineage>
        <taxon>Eukaryota</taxon>
        <taxon>Metazoa</taxon>
        <taxon>Ecdysozoa</taxon>
        <taxon>Arthropoda</taxon>
        <taxon>Crustacea</taxon>
        <taxon>Multicrustacea</taxon>
        <taxon>Malacostraca</taxon>
        <taxon>Eumalacostraca</taxon>
        <taxon>Peracarida</taxon>
        <taxon>Amphipoda</taxon>
        <taxon>Senticaudata</taxon>
        <taxon>Talitrida</taxon>
        <taxon>Talitroidea</taxon>
        <taxon>Hyalellidae</taxon>
        <taxon>Hyalella</taxon>
    </lineage>
</organism>
<feature type="domain" description="Fibronectin type-III" evidence="7">
    <location>
        <begin position="621"/>
        <end position="721"/>
    </location>
</feature>
<dbReference type="RefSeq" id="XP_047738122.1">
    <property type="nucleotide sequence ID" value="XM_047882166.1"/>
</dbReference>
<feature type="domain" description="Ig-like" evidence="6">
    <location>
        <begin position="316"/>
        <end position="422"/>
    </location>
</feature>
<evidence type="ECO:0000256" key="5">
    <source>
        <dbReference type="SAM" id="Phobius"/>
    </source>
</evidence>
<dbReference type="KEGG" id="hazt:108677407"/>
<comment type="subcellular location">
    <subcellularLocation>
        <location evidence="1">Membrane</location>
        <topology evidence="1">Single-pass membrane protein</topology>
    </subcellularLocation>
</comment>
<evidence type="ECO:0000313" key="9">
    <source>
        <dbReference type="RefSeq" id="XP_047738122.1"/>
    </source>
</evidence>
<keyword evidence="3" id="KW-1015">Disulfide bond</keyword>
<dbReference type="GeneID" id="108677407"/>